<evidence type="ECO:0000313" key="7">
    <source>
        <dbReference type="EMBL" id="KAJ8311189.1"/>
    </source>
</evidence>
<evidence type="ECO:0000256" key="3">
    <source>
        <dbReference type="ARBA" id="ARBA00022771"/>
    </source>
</evidence>
<name>A0ABQ9F1H1_TEGGR</name>
<feature type="domain" description="C2H2-type" evidence="6">
    <location>
        <begin position="83"/>
        <end position="103"/>
    </location>
</feature>
<evidence type="ECO:0000259" key="6">
    <source>
        <dbReference type="PROSITE" id="PS50157"/>
    </source>
</evidence>
<keyword evidence="2" id="KW-0677">Repeat</keyword>
<evidence type="ECO:0000256" key="5">
    <source>
        <dbReference type="PROSITE-ProRule" id="PRU00042"/>
    </source>
</evidence>
<gene>
    <name evidence="7" type="ORF">KUTeg_011252</name>
</gene>
<dbReference type="SMART" id="SM00355">
    <property type="entry name" value="ZnF_C2H2"/>
    <property type="match status" value="3"/>
</dbReference>
<keyword evidence="3 5" id="KW-0863">Zinc-finger</keyword>
<proteinExistence type="predicted"/>
<dbReference type="PANTHER" id="PTHR24408:SF58">
    <property type="entry name" value="TRANSCRIPTION FACTOR (TFIIIA), PUTATIVE (AFU_ORTHOLOGUE AFUA_1G05150)-RELATED"/>
    <property type="match status" value="1"/>
</dbReference>
<comment type="caution">
    <text evidence="7">The sequence shown here is derived from an EMBL/GenBank/DDBJ whole genome shotgun (WGS) entry which is preliminary data.</text>
</comment>
<organism evidence="7 8">
    <name type="scientific">Tegillarca granosa</name>
    <name type="common">Malaysian cockle</name>
    <name type="synonym">Anadara granosa</name>
    <dbReference type="NCBI Taxonomy" id="220873"/>
    <lineage>
        <taxon>Eukaryota</taxon>
        <taxon>Metazoa</taxon>
        <taxon>Spiralia</taxon>
        <taxon>Lophotrochozoa</taxon>
        <taxon>Mollusca</taxon>
        <taxon>Bivalvia</taxon>
        <taxon>Autobranchia</taxon>
        <taxon>Pteriomorphia</taxon>
        <taxon>Arcoida</taxon>
        <taxon>Arcoidea</taxon>
        <taxon>Arcidae</taxon>
        <taxon>Tegillarca</taxon>
    </lineage>
</organism>
<evidence type="ECO:0000313" key="8">
    <source>
        <dbReference type="Proteomes" id="UP001217089"/>
    </source>
</evidence>
<dbReference type="PANTHER" id="PTHR24408">
    <property type="entry name" value="ZINC FINGER PROTEIN"/>
    <property type="match status" value="1"/>
</dbReference>
<dbReference type="Gene3D" id="3.30.160.60">
    <property type="entry name" value="Classic Zinc Finger"/>
    <property type="match status" value="1"/>
</dbReference>
<dbReference type="InterPro" id="IPR013087">
    <property type="entry name" value="Znf_C2H2_type"/>
</dbReference>
<protein>
    <recommendedName>
        <fullName evidence="6">C2H2-type domain-containing protein</fullName>
    </recommendedName>
</protein>
<dbReference type="InterPro" id="IPR036236">
    <property type="entry name" value="Znf_C2H2_sf"/>
</dbReference>
<evidence type="ECO:0000256" key="4">
    <source>
        <dbReference type="ARBA" id="ARBA00022833"/>
    </source>
</evidence>
<feature type="domain" description="C2H2-type" evidence="6">
    <location>
        <begin position="57"/>
        <end position="79"/>
    </location>
</feature>
<dbReference type="Proteomes" id="UP001217089">
    <property type="component" value="Unassembled WGS sequence"/>
</dbReference>
<keyword evidence="8" id="KW-1185">Reference proteome</keyword>
<keyword evidence="1" id="KW-0479">Metal-binding</keyword>
<dbReference type="PROSITE" id="PS00028">
    <property type="entry name" value="ZINC_FINGER_C2H2_1"/>
    <property type="match status" value="1"/>
</dbReference>
<dbReference type="PROSITE" id="PS50157">
    <property type="entry name" value="ZINC_FINGER_C2H2_2"/>
    <property type="match status" value="2"/>
</dbReference>
<dbReference type="EMBL" id="JARBDR010000544">
    <property type="protein sequence ID" value="KAJ8311189.1"/>
    <property type="molecule type" value="Genomic_DNA"/>
</dbReference>
<keyword evidence="4" id="KW-0862">Zinc</keyword>
<evidence type="ECO:0000256" key="1">
    <source>
        <dbReference type="ARBA" id="ARBA00022723"/>
    </source>
</evidence>
<dbReference type="SUPFAM" id="SSF57667">
    <property type="entry name" value="beta-beta-alpha zinc fingers"/>
    <property type="match status" value="1"/>
</dbReference>
<accession>A0ABQ9F1H1</accession>
<reference evidence="7 8" key="1">
    <citation type="submission" date="2022-12" db="EMBL/GenBank/DDBJ databases">
        <title>Chromosome-level genome of Tegillarca granosa.</title>
        <authorList>
            <person name="Kim J."/>
        </authorList>
    </citation>
    <scope>NUCLEOTIDE SEQUENCE [LARGE SCALE GENOMIC DNA]</scope>
    <source>
        <strain evidence="7">Teg-2019</strain>
        <tissue evidence="7">Adductor muscle</tissue>
    </source>
</reference>
<evidence type="ECO:0000256" key="2">
    <source>
        <dbReference type="ARBA" id="ARBA00022737"/>
    </source>
</evidence>
<sequence length="403" mass="47340">MADQFLAYLKKKYPRGNAKLEQELQLTDEFSDADEELMCLAVDKIESELDKPLQKQFKCLMCEKSFKTKQLQQRHLKTHCVTFDCNYCKKKFSRKLYLDKHRKKCATKVTNVTISNPGLFCKHCDLHVLNYTELYNHVVSHHPLQFGGNIQQSGNHNLLSKEEPNNDQKKTIKASKKVNHNTSSKSALGGTVKTTNLFPNNVDLYDILQFYADSKHEVLNELKQTRENVRQIKWYLSSRVEMIRDLDDGTQRTVTAHFRSKTYESFIADDNDHNVNEAFQKMNGAMEEFIHKGSNWINCNSTYEVDLLYLSGENKSHYCCIKNLNRFLKMTRPNDNNKRYYCRRCLHGFTRQKGQEYIQRILSNPEPLIMNHETEKLFQNAKHCHICEKLFTNEDIKIKIRLT</sequence>